<accession>A0A915KVA8</accession>
<sequence length="112" mass="12588">MGGMLYVTIQNLFPLEQQGPMAQSPVLKGFLRGTGAVRLMANGGVGMTIPTMAQEKGQDPDEDDEDYEYLQRRYRRGMIYVIPGPHSVPSLLQEQSWNNVNVDPELPKETYD</sequence>
<keyword evidence="1" id="KW-1185">Reference proteome</keyword>
<reference evidence="2" key="1">
    <citation type="submission" date="2022-11" db="UniProtKB">
        <authorList>
            <consortium name="WormBaseParasite"/>
        </authorList>
    </citation>
    <scope>IDENTIFICATION</scope>
</reference>
<dbReference type="AlphaFoldDB" id="A0A915KVA8"/>
<proteinExistence type="predicted"/>
<dbReference type="Proteomes" id="UP000887565">
    <property type="component" value="Unplaced"/>
</dbReference>
<name>A0A915KVA8_ROMCU</name>
<organism evidence="1 2">
    <name type="scientific">Romanomermis culicivorax</name>
    <name type="common">Nematode worm</name>
    <dbReference type="NCBI Taxonomy" id="13658"/>
    <lineage>
        <taxon>Eukaryota</taxon>
        <taxon>Metazoa</taxon>
        <taxon>Ecdysozoa</taxon>
        <taxon>Nematoda</taxon>
        <taxon>Enoplea</taxon>
        <taxon>Dorylaimia</taxon>
        <taxon>Mermithida</taxon>
        <taxon>Mermithoidea</taxon>
        <taxon>Mermithidae</taxon>
        <taxon>Romanomermis</taxon>
    </lineage>
</organism>
<dbReference type="WBParaSite" id="nRc.2.0.1.t42866-RA">
    <property type="protein sequence ID" value="nRc.2.0.1.t42866-RA"/>
    <property type="gene ID" value="nRc.2.0.1.g42866"/>
</dbReference>
<evidence type="ECO:0000313" key="2">
    <source>
        <dbReference type="WBParaSite" id="nRc.2.0.1.t42866-RA"/>
    </source>
</evidence>
<evidence type="ECO:0000313" key="1">
    <source>
        <dbReference type="Proteomes" id="UP000887565"/>
    </source>
</evidence>
<protein>
    <submittedName>
        <fullName evidence="2">Uncharacterized protein</fullName>
    </submittedName>
</protein>